<accession>A0ABS9SXV4</accession>
<evidence type="ECO:0000313" key="2">
    <source>
        <dbReference type="EMBL" id="MCH6161038.1"/>
    </source>
</evidence>
<dbReference type="InterPro" id="IPR036691">
    <property type="entry name" value="Endo/exonu/phosph_ase_sf"/>
</dbReference>
<reference evidence="2" key="1">
    <citation type="submission" date="2022-03" db="EMBL/GenBank/DDBJ databases">
        <authorList>
            <person name="Santos J.D.N."/>
            <person name="Kallscheuer N."/>
            <person name="Jogler C."/>
            <person name="Lage O.M."/>
        </authorList>
    </citation>
    <scope>NUCLEOTIDE SEQUENCE</scope>
    <source>
        <strain evidence="2">M600PL45_2</strain>
    </source>
</reference>
<reference evidence="2" key="2">
    <citation type="journal article" date="2023" name="Int. J. Syst. Evol. Microbiol.">
        <title>Streptomyces marispadix sp. nov., isolated from marine beach sediment of the Northern Coast of Portugal.</title>
        <authorList>
            <person name="dos Santos J.D.N."/>
            <person name="Vitorino I.R."/>
            <person name="Kallscheuer N."/>
            <person name="Srivastava A."/>
            <person name="Krautwurst S."/>
            <person name="Marz M."/>
            <person name="Jogler C."/>
            <person name="Lobo Da Cunha A."/>
            <person name="Catita J."/>
            <person name="Goncalves H."/>
            <person name="Gonzalez I."/>
            <person name="Reyes F."/>
            <person name="Lage O.M."/>
        </authorList>
    </citation>
    <scope>NUCLEOTIDE SEQUENCE</scope>
    <source>
        <strain evidence="2">M600PL45_2</strain>
    </source>
</reference>
<feature type="chain" id="PRO_5047410299" description="Endonuclease/exonuclease/phosphatase domain-containing protein" evidence="1">
    <location>
        <begin position="37"/>
        <end position="282"/>
    </location>
</feature>
<dbReference type="PROSITE" id="PS51318">
    <property type="entry name" value="TAT"/>
    <property type="match status" value="1"/>
</dbReference>
<keyword evidence="1" id="KW-0732">Signal</keyword>
<dbReference type="Gene3D" id="3.60.10.10">
    <property type="entry name" value="Endonuclease/exonuclease/phosphatase"/>
    <property type="match status" value="1"/>
</dbReference>
<dbReference type="InterPro" id="IPR006311">
    <property type="entry name" value="TAT_signal"/>
</dbReference>
<keyword evidence="3" id="KW-1185">Reference proteome</keyword>
<feature type="signal peptide" evidence="1">
    <location>
        <begin position="1"/>
        <end position="36"/>
    </location>
</feature>
<evidence type="ECO:0000313" key="3">
    <source>
        <dbReference type="Proteomes" id="UP001166784"/>
    </source>
</evidence>
<name>A0ABS9SXV4_9ACTN</name>
<gene>
    <name evidence="2" type="ORF">MMA15_11680</name>
</gene>
<evidence type="ECO:0008006" key="4">
    <source>
        <dbReference type="Google" id="ProtNLM"/>
    </source>
</evidence>
<protein>
    <recommendedName>
        <fullName evidence="4">Endonuclease/exonuclease/phosphatase domain-containing protein</fullName>
    </recommendedName>
</protein>
<evidence type="ECO:0000256" key="1">
    <source>
        <dbReference type="SAM" id="SignalP"/>
    </source>
</evidence>
<dbReference type="SUPFAM" id="SSF56219">
    <property type="entry name" value="DNase I-like"/>
    <property type="match status" value="1"/>
</dbReference>
<organism evidence="2 3">
    <name type="scientific">Streptomyces marispadix</name>
    <dbReference type="NCBI Taxonomy" id="2922868"/>
    <lineage>
        <taxon>Bacteria</taxon>
        <taxon>Bacillati</taxon>
        <taxon>Actinomycetota</taxon>
        <taxon>Actinomycetes</taxon>
        <taxon>Kitasatosporales</taxon>
        <taxon>Streptomycetaceae</taxon>
        <taxon>Streptomyces</taxon>
    </lineage>
</organism>
<dbReference type="EMBL" id="JAKWJU010000002">
    <property type="protein sequence ID" value="MCH6161038.1"/>
    <property type="molecule type" value="Genomic_DNA"/>
</dbReference>
<dbReference type="RefSeq" id="WP_241059105.1">
    <property type="nucleotide sequence ID" value="NZ_JAKWJU010000002.1"/>
</dbReference>
<dbReference type="Proteomes" id="UP001166784">
    <property type="component" value="Unassembled WGS sequence"/>
</dbReference>
<proteinExistence type="predicted"/>
<comment type="caution">
    <text evidence="2">The sequence shown here is derived from an EMBL/GenBank/DDBJ whole genome shotgun (WGS) entry which is preliminary data.</text>
</comment>
<sequence>MESISGRISRRRTLVLGGGAVLGAAAALTATSGAGAATDWKRLVVVTANIGRKHLDQRERAIRDVRHAATTGGRLAKPLVGWQEIGEGDDDGREPRWINEHFGKGFRNIFETDKAAHRVPMSIPTEFNIVDRRSTPVHGGMDGVSPNRVINQAVLELASDPQLRFVFVNTHYVAGAWNGKNDSHEAWRRRMWARHFRSHRDDVLDHWHSQGYPVIWTGDVNRSPMPLLLPKREKRAFRRGIDQIAWIPGTNGTEIRLTGTKSVPMHVDDHHARVAMMQIRRA</sequence>